<comment type="similarity">
    <text evidence="1">Belongs to the peptidase C14B family.</text>
</comment>
<dbReference type="GO" id="GO:0005737">
    <property type="term" value="C:cytoplasm"/>
    <property type="evidence" value="ECO:0007669"/>
    <property type="project" value="TreeGrafter"/>
</dbReference>
<sequence length="657" mass="73326">MSHKALLIGINYYNIPGQKNLLGSVLDVELVRQFIQKSRPTAKIVALTASEPPDSTQGAPTEDPKFWPTRQNVIRSLEMILDESTAGDAVYIHFSGHGTTIPDPESALHMYGHLALVLFSNTGRDYFFRGEELAEFLNRMVCKGILVTLVLDCCFAGSVARSKHDRDSLRAIPYDSILKSKDSAPVANQLLDERIRGARIRTRWLTNPEGYVILTACGPQEENKEIQVKQSKYGMLTFILVNALENLWKKGIEITHRSLYGLIQTQFYVRCLSQIPMRYGNKNFTFFGALYSGSEVALISVYKLANVDNLQLAAGTAHGLVAGDEFDLYPLYSSEDARSIRRQSSSMKARATRVGSLTSELNVVDSKNYPTGAVAKAKLLTSTASTKAVIRLCDTINNQDEWTEFISSKSFITIETSELQGSSALHLTNKDRHYYILWDSLETVVCTPIIPQDQIDAMVSVVAVLEHLGAYKYFEAIQNRAEEIEWNKRFQITARSDSSSTASENGMLRLNESDRVSICVQNLSGAPLYCAILNLTPCWEIVDLLSEAGEGDYLFIPPHGTEDCEFEMQIPEELKAQGVLSCRDVLKIFITSQPSSFASQLLPKLTGRNSGSRSSMAEYTKRIRTFLGELSCSNRSSSRMTEDWSTQDFIVQTSCIR</sequence>
<evidence type="ECO:0000313" key="4">
    <source>
        <dbReference type="Proteomes" id="UP000291422"/>
    </source>
</evidence>
<reference evidence="4" key="1">
    <citation type="journal article" date="2019" name="bioRxiv">
        <title>Genomics, evolutionary history and diagnostics of the Alternaria alternata species group including apple and Asian pear pathotypes.</title>
        <authorList>
            <person name="Armitage A.D."/>
            <person name="Cockerton H.M."/>
            <person name="Sreenivasaprasad S."/>
            <person name="Woodhall J.W."/>
            <person name="Lane C.R."/>
            <person name="Harrison R.J."/>
            <person name="Clarkson J.P."/>
        </authorList>
    </citation>
    <scope>NUCLEOTIDE SEQUENCE [LARGE SCALE GENOMIC DNA]</scope>
    <source>
        <strain evidence="4">FERA 1177</strain>
    </source>
</reference>
<organism evidence="3 4">
    <name type="scientific">Alternaria alternata</name>
    <name type="common">Alternaria rot fungus</name>
    <name type="synonym">Torula alternata</name>
    <dbReference type="NCBI Taxonomy" id="5599"/>
    <lineage>
        <taxon>Eukaryota</taxon>
        <taxon>Fungi</taxon>
        <taxon>Dikarya</taxon>
        <taxon>Ascomycota</taxon>
        <taxon>Pezizomycotina</taxon>
        <taxon>Dothideomycetes</taxon>
        <taxon>Pleosporomycetidae</taxon>
        <taxon>Pleosporales</taxon>
        <taxon>Pleosporineae</taxon>
        <taxon>Pleosporaceae</taxon>
        <taxon>Alternaria</taxon>
        <taxon>Alternaria sect. Alternaria</taxon>
        <taxon>Alternaria alternata complex</taxon>
    </lineage>
</organism>
<dbReference type="GO" id="GO:0004197">
    <property type="term" value="F:cysteine-type endopeptidase activity"/>
    <property type="evidence" value="ECO:0007669"/>
    <property type="project" value="InterPro"/>
</dbReference>
<dbReference type="PANTHER" id="PTHR48104">
    <property type="entry name" value="METACASPASE-4"/>
    <property type="match status" value="1"/>
</dbReference>
<dbReference type="InterPro" id="IPR050452">
    <property type="entry name" value="Metacaspase"/>
</dbReference>
<dbReference type="Proteomes" id="UP000291422">
    <property type="component" value="Unassembled WGS sequence"/>
</dbReference>
<dbReference type="GO" id="GO:0006508">
    <property type="term" value="P:proteolysis"/>
    <property type="evidence" value="ECO:0007669"/>
    <property type="project" value="InterPro"/>
</dbReference>
<accession>A0A4Q4NC27</accession>
<proteinExistence type="inferred from homology"/>
<comment type="caution">
    <text evidence="3">The sequence shown here is derived from an EMBL/GenBank/DDBJ whole genome shotgun (WGS) entry which is preliminary data.</text>
</comment>
<evidence type="ECO:0000256" key="1">
    <source>
        <dbReference type="ARBA" id="ARBA00009005"/>
    </source>
</evidence>
<dbReference type="EMBL" id="PDXD01000024">
    <property type="protein sequence ID" value="RYN72817.1"/>
    <property type="molecule type" value="Genomic_DNA"/>
</dbReference>
<feature type="domain" description="Peptidase C14 caspase" evidence="2">
    <location>
        <begin position="3"/>
        <end position="245"/>
    </location>
</feature>
<dbReference type="Pfam" id="PF00656">
    <property type="entry name" value="Peptidase_C14"/>
    <property type="match status" value="1"/>
</dbReference>
<dbReference type="PANTHER" id="PTHR48104:SF30">
    <property type="entry name" value="METACASPASE-1"/>
    <property type="match status" value="1"/>
</dbReference>
<evidence type="ECO:0000259" key="2">
    <source>
        <dbReference type="Pfam" id="PF00656"/>
    </source>
</evidence>
<dbReference type="AlphaFoldDB" id="A0A4Q4NC27"/>
<protein>
    <recommendedName>
        <fullName evidence="2">Peptidase C14 caspase domain-containing protein</fullName>
    </recommendedName>
</protein>
<name>A0A4Q4NC27_ALTAL</name>
<dbReference type="InterPro" id="IPR011600">
    <property type="entry name" value="Pept_C14_caspase"/>
</dbReference>
<gene>
    <name evidence="3" type="ORF">AA0117_g8236</name>
</gene>
<dbReference type="Gene3D" id="3.40.50.1460">
    <property type="match status" value="1"/>
</dbReference>
<evidence type="ECO:0000313" key="3">
    <source>
        <dbReference type="EMBL" id="RYN72817.1"/>
    </source>
</evidence>